<keyword evidence="5" id="KW-1185">Reference proteome</keyword>
<dbReference type="Proteomes" id="UP001596540">
    <property type="component" value="Unassembled WGS sequence"/>
</dbReference>
<dbReference type="SMART" id="SM00903">
    <property type="entry name" value="Flavin_Reduct"/>
    <property type="match status" value="1"/>
</dbReference>
<evidence type="ECO:0000313" key="5">
    <source>
        <dbReference type="Proteomes" id="UP001596540"/>
    </source>
</evidence>
<dbReference type="EMBL" id="JBHTBH010000005">
    <property type="protein sequence ID" value="MFC7328514.1"/>
    <property type="molecule type" value="Genomic_DNA"/>
</dbReference>
<evidence type="ECO:0000313" key="4">
    <source>
        <dbReference type="EMBL" id="MFC7328514.1"/>
    </source>
</evidence>
<proteinExistence type="predicted"/>
<evidence type="ECO:0000256" key="1">
    <source>
        <dbReference type="ARBA" id="ARBA00023002"/>
    </source>
</evidence>
<sequence>MAGSRTGQAAEAGAREQAANGARPGGAEPGGAQPAESNVPPDLFRRVLGSHAAGVVVVTADPGDGPVGLTATSFSSVSLDPPLVSFYIDARSGSWPGLRDSRTFAVNILHEHQRDVASRFAAKGVDRFAAPTRWFRGPGAVPLLHGAVGYVRCLRHDVLAVGDHWLVVGRVVGAEADAGTDSRPLLYHRSRYGRFEA</sequence>
<evidence type="ECO:0000259" key="3">
    <source>
        <dbReference type="SMART" id="SM00903"/>
    </source>
</evidence>
<dbReference type="Pfam" id="PF01613">
    <property type="entry name" value="Flavin_Reduct"/>
    <property type="match status" value="1"/>
</dbReference>
<dbReference type="Gene3D" id="2.30.110.10">
    <property type="entry name" value="Electron Transport, Fmn-binding Protein, Chain A"/>
    <property type="match status" value="1"/>
</dbReference>
<dbReference type="PANTHER" id="PTHR30466:SF1">
    <property type="entry name" value="FMN REDUCTASE (NADH) RUTF"/>
    <property type="match status" value="1"/>
</dbReference>
<comment type="caution">
    <text evidence="4">The sequence shown here is derived from an EMBL/GenBank/DDBJ whole genome shotgun (WGS) entry which is preliminary data.</text>
</comment>
<reference evidence="5" key="1">
    <citation type="journal article" date="2019" name="Int. J. Syst. Evol. Microbiol.">
        <title>The Global Catalogue of Microorganisms (GCM) 10K type strain sequencing project: providing services to taxonomists for standard genome sequencing and annotation.</title>
        <authorList>
            <consortium name="The Broad Institute Genomics Platform"/>
            <consortium name="The Broad Institute Genome Sequencing Center for Infectious Disease"/>
            <person name="Wu L."/>
            <person name="Ma J."/>
        </authorList>
    </citation>
    <scope>NUCLEOTIDE SEQUENCE [LARGE SCALE GENOMIC DNA]</scope>
    <source>
        <strain evidence="5">CGMCC 4.7382</strain>
    </source>
</reference>
<dbReference type="RefSeq" id="WP_379871170.1">
    <property type="nucleotide sequence ID" value="NZ_JBHTBH010000005.1"/>
</dbReference>
<gene>
    <name evidence="4" type="ORF">ACFQRF_12250</name>
</gene>
<dbReference type="EC" id="1.5.1.-" evidence="4"/>
<dbReference type="GO" id="GO:0016491">
    <property type="term" value="F:oxidoreductase activity"/>
    <property type="evidence" value="ECO:0007669"/>
    <property type="project" value="UniProtKB-KW"/>
</dbReference>
<accession>A0ABW2KER7</accession>
<feature type="region of interest" description="Disordered" evidence="2">
    <location>
        <begin position="1"/>
        <end position="41"/>
    </location>
</feature>
<organism evidence="4 5">
    <name type="scientific">Marinactinospora rubrisoli</name>
    <dbReference type="NCBI Taxonomy" id="2715399"/>
    <lineage>
        <taxon>Bacteria</taxon>
        <taxon>Bacillati</taxon>
        <taxon>Actinomycetota</taxon>
        <taxon>Actinomycetes</taxon>
        <taxon>Streptosporangiales</taxon>
        <taxon>Nocardiopsidaceae</taxon>
        <taxon>Marinactinospora</taxon>
    </lineage>
</organism>
<feature type="domain" description="Flavin reductase like" evidence="3">
    <location>
        <begin position="48"/>
        <end position="194"/>
    </location>
</feature>
<dbReference type="InterPro" id="IPR002563">
    <property type="entry name" value="Flavin_Rdtase-like_dom"/>
</dbReference>
<keyword evidence="1 4" id="KW-0560">Oxidoreductase</keyword>
<dbReference type="InterPro" id="IPR012349">
    <property type="entry name" value="Split_barrel_FMN-bd"/>
</dbReference>
<name>A0ABW2KER7_9ACTN</name>
<dbReference type="InterPro" id="IPR050268">
    <property type="entry name" value="NADH-dep_flavin_reductase"/>
</dbReference>
<dbReference type="SUPFAM" id="SSF50475">
    <property type="entry name" value="FMN-binding split barrel"/>
    <property type="match status" value="1"/>
</dbReference>
<evidence type="ECO:0000256" key="2">
    <source>
        <dbReference type="SAM" id="MobiDB-lite"/>
    </source>
</evidence>
<feature type="compositionally biased region" description="Low complexity" evidence="2">
    <location>
        <begin position="8"/>
        <end position="22"/>
    </location>
</feature>
<protein>
    <submittedName>
        <fullName evidence="4">Flavin reductase family protein</fullName>
        <ecNumber evidence="4">1.5.1.-</ecNumber>
    </submittedName>
</protein>
<dbReference type="PANTHER" id="PTHR30466">
    <property type="entry name" value="FLAVIN REDUCTASE"/>
    <property type="match status" value="1"/>
</dbReference>